<keyword evidence="2 4" id="KW-0442">Lipid degradation</keyword>
<dbReference type="EMBL" id="BKBO01000002">
    <property type="protein sequence ID" value="GEQ48374.1"/>
    <property type="molecule type" value="Genomic_DNA"/>
</dbReference>
<keyword evidence="1 4" id="KW-0378">Hydrolase</keyword>
<comment type="caution">
    <text evidence="4">Lacks conserved residue(s) required for the propagation of feature annotation.</text>
</comment>
<dbReference type="Gene3D" id="3.40.1090.10">
    <property type="entry name" value="Cytosolic phospholipase A2 catalytic domain"/>
    <property type="match status" value="1"/>
</dbReference>
<dbReference type="GO" id="GO:0016787">
    <property type="term" value="F:hydrolase activity"/>
    <property type="evidence" value="ECO:0007669"/>
    <property type="project" value="UniProtKB-UniRule"/>
</dbReference>
<dbReference type="Pfam" id="PF01734">
    <property type="entry name" value="Patatin"/>
    <property type="match status" value="1"/>
</dbReference>
<evidence type="ECO:0000313" key="7">
    <source>
        <dbReference type="EMBL" id="GEQ53289.1"/>
    </source>
</evidence>
<evidence type="ECO:0000259" key="5">
    <source>
        <dbReference type="PROSITE" id="PS51635"/>
    </source>
</evidence>
<gene>
    <name evidence="6" type="ORF">TK11N_02260</name>
    <name evidence="7" type="ORF">TK2N_01330</name>
</gene>
<reference evidence="7" key="1">
    <citation type="submission" date="2019-08" db="EMBL/GenBank/DDBJ databases">
        <authorList>
            <person name="Ishikawa M."/>
            <person name="Suzuki T."/>
            <person name="Matsutani M."/>
        </authorList>
    </citation>
    <scope>NUCLEOTIDE SEQUENCE</scope>
    <source>
        <strain evidence="7">7C1</strain>
        <strain evidence="6">8C4</strain>
    </source>
</reference>
<dbReference type="RefSeq" id="WP_202583470.1">
    <property type="nucleotide sequence ID" value="NZ_BKBO01000002.1"/>
</dbReference>
<evidence type="ECO:0000256" key="4">
    <source>
        <dbReference type="PROSITE-ProRule" id="PRU01161"/>
    </source>
</evidence>
<evidence type="ECO:0000256" key="2">
    <source>
        <dbReference type="ARBA" id="ARBA00022963"/>
    </source>
</evidence>
<dbReference type="GO" id="GO:0016042">
    <property type="term" value="P:lipid catabolic process"/>
    <property type="evidence" value="ECO:0007669"/>
    <property type="project" value="UniProtKB-UniRule"/>
</dbReference>
<dbReference type="PROSITE" id="PS51635">
    <property type="entry name" value="PNPLA"/>
    <property type="match status" value="1"/>
</dbReference>
<dbReference type="PANTHER" id="PTHR14226">
    <property type="entry name" value="NEUROPATHY TARGET ESTERASE/SWISS CHEESE D.MELANOGASTER"/>
    <property type="match status" value="1"/>
</dbReference>
<evidence type="ECO:0000313" key="8">
    <source>
        <dbReference type="Proteomes" id="UP000886597"/>
    </source>
</evidence>
<dbReference type="AlphaFoldDB" id="A0AAN4UBK1"/>
<dbReference type="InterPro" id="IPR016035">
    <property type="entry name" value="Acyl_Trfase/lysoPLipase"/>
</dbReference>
<dbReference type="Proteomes" id="UP000886597">
    <property type="component" value="Unassembled WGS sequence"/>
</dbReference>
<name>A0AAN4UBK1_9ENTE</name>
<accession>A0AAN4UBK1</accession>
<organism evidence="7 8">
    <name type="scientific">Tetragenococcus koreensis</name>
    <dbReference type="NCBI Taxonomy" id="290335"/>
    <lineage>
        <taxon>Bacteria</taxon>
        <taxon>Bacillati</taxon>
        <taxon>Bacillota</taxon>
        <taxon>Bacilli</taxon>
        <taxon>Lactobacillales</taxon>
        <taxon>Enterococcaceae</taxon>
        <taxon>Tetragenococcus</taxon>
    </lineage>
</organism>
<dbReference type="SUPFAM" id="SSF52151">
    <property type="entry name" value="FabD/lysophospholipase-like"/>
    <property type="match status" value="1"/>
</dbReference>
<feature type="domain" description="PNPLA" evidence="5">
    <location>
        <begin position="138"/>
        <end position="320"/>
    </location>
</feature>
<dbReference type="Proteomes" id="UP000886607">
    <property type="component" value="Unassembled WGS sequence"/>
</dbReference>
<reference evidence="7" key="2">
    <citation type="journal article" date="2020" name="Int. Dairy J.">
        <title>Lactic acid bacterial diversity in Brie cheese focusing on salt concentration and pH of isolation medium and characterisation of halophilic and alkaliphilic lactic acid bacterial isolates.</title>
        <authorList>
            <person name="Unno R."/>
            <person name="Matsutani M."/>
            <person name="Suzuki T."/>
            <person name="Kodama K."/>
            <person name="Matsushita H."/>
            <person name="Yamasato K."/>
            <person name="Koizumi Y."/>
            <person name="Ishikawa M."/>
        </authorList>
    </citation>
    <scope>NUCLEOTIDE SEQUENCE</scope>
    <source>
        <strain evidence="7">7C1</strain>
        <strain evidence="6">8C4</strain>
    </source>
</reference>
<keyword evidence="9" id="KW-1185">Reference proteome</keyword>
<feature type="short sequence motif" description="GXGXXG" evidence="4">
    <location>
        <begin position="142"/>
        <end position="147"/>
    </location>
</feature>
<feature type="active site" description="Proton acceptor" evidence="4">
    <location>
        <position position="307"/>
    </location>
</feature>
<dbReference type="EMBL" id="BKBQ01000002">
    <property type="protein sequence ID" value="GEQ53289.1"/>
    <property type="molecule type" value="Genomic_DNA"/>
</dbReference>
<evidence type="ECO:0000313" key="9">
    <source>
        <dbReference type="Proteomes" id="UP000886607"/>
    </source>
</evidence>
<dbReference type="PANTHER" id="PTHR14226:SF57">
    <property type="entry name" value="BLR7027 PROTEIN"/>
    <property type="match status" value="1"/>
</dbReference>
<evidence type="ECO:0000256" key="3">
    <source>
        <dbReference type="ARBA" id="ARBA00023098"/>
    </source>
</evidence>
<sequence length="549" mass="63354">MKFKKLYVSMLNKKPALLHNTKLIFPFYATHSAAKKDMAQAVYEEHCWYTVVQKQLIFFNVKLEDRQIKVTNILCGPLEHTSWNTILQAIDVFARSRFVQTVTLSFSAKETILTELISQGYQQDQEGLTKKLYYHTALVLSGGGARGAYQIGAWRALKELGITFELIAATSVGALNAALMMMNDEKKAQQLWYQISTEQILAFPKAAADNHSFHQLVRQLRSLSISALKEQGISARPLQELLRHTLDAKKWAEFPAQLFICTTRLRGLKEKVVAVGPVKQSWEWLVASAAFFPAMQPIQIKGEDYIDGGYRNDFPMDVALSHGATECICMDAKSPGIRKKTTVPEDVANLTLRSPWSLGSFLIFDSKRSTINEQLGYLETMKYFHHYTGFWYTFTNETNWQTDWQLFISKLPDHEYAWLQERSFWHKFYKLYAKKVPLEQVGMAFVELMGRFLSLLPDKVYTKDQFVTALTTAREKTYPPVEAALSFTEWVEVYHKEYFLLSKKNQFVTINELLEKETEIPSWFVEKSAVLFITVKFFRFLQKKEPKNA</sequence>
<dbReference type="InterPro" id="IPR002641">
    <property type="entry name" value="PNPLA_dom"/>
</dbReference>
<proteinExistence type="predicted"/>
<dbReference type="InterPro" id="IPR050301">
    <property type="entry name" value="NTE"/>
</dbReference>
<keyword evidence="3 4" id="KW-0443">Lipid metabolism</keyword>
<evidence type="ECO:0000313" key="6">
    <source>
        <dbReference type="EMBL" id="GEQ48374.1"/>
    </source>
</evidence>
<feature type="active site" description="Nucleophile" evidence="4">
    <location>
        <position position="171"/>
    </location>
</feature>
<evidence type="ECO:0000256" key="1">
    <source>
        <dbReference type="ARBA" id="ARBA00022801"/>
    </source>
</evidence>
<protein>
    <submittedName>
        <fullName evidence="7">Patatin</fullName>
    </submittedName>
</protein>
<feature type="short sequence motif" description="DGA/G" evidence="4">
    <location>
        <begin position="307"/>
        <end position="309"/>
    </location>
</feature>
<dbReference type="CDD" id="cd07209">
    <property type="entry name" value="Pat_hypo_Ecoli_Z1214_like"/>
    <property type="match status" value="1"/>
</dbReference>
<comment type="caution">
    <text evidence="7">The sequence shown here is derived from an EMBL/GenBank/DDBJ whole genome shotgun (WGS) entry which is preliminary data.</text>
</comment>